<evidence type="ECO:0008006" key="4">
    <source>
        <dbReference type="Google" id="ProtNLM"/>
    </source>
</evidence>
<sequence>MPARLPSWAWVTGLTTGAIAVVAVLGVQADQGARPTASTSRPSTPATADAKPSAEPKEKETGTGAGAGADASAVPADSGTGRRVVYSLDTQQVWLVDASDAPRRSFEVWPGTVAPDPGTYTIGTRTEATTGSDGVDVEHIVYFAVKSGVSIAFSNAVDGSSPPPAEGRSTGGIRVAKADGEALWTFGTTGTTVRVVE</sequence>
<accession>A0ABW1M8G2</accession>
<dbReference type="Proteomes" id="UP001596242">
    <property type="component" value="Unassembled WGS sequence"/>
</dbReference>
<evidence type="ECO:0000313" key="2">
    <source>
        <dbReference type="EMBL" id="MFC6060070.1"/>
    </source>
</evidence>
<protein>
    <recommendedName>
        <fullName evidence="4">L,D-transpeptidase</fullName>
    </recommendedName>
</protein>
<evidence type="ECO:0000313" key="3">
    <source>
        <dbReference type="Proteomes" id="UP001596242"/>
    </source>
</evidence>
<dbReference type="RefSeq" id="WP_386405497.1">
    <property type="nucleotide sequence ID" value="NZ_JBHSPT010000106.1"/>
</dbReference>
<feature type="region of interest" description="Disordered" evidence="1">
    <location>
        <begin position="31"/>
        <end position="79"/>
    </location>
</feature>
<feature type="compositionally biased region" description="Low complexity" evidence="1">
    <location>
        <begin position="68"/>
        <end position="79"/>
    </location>
</feature>
<comment type="caution">
    <text evidence="2">The sequence shown here is derived from an EMBL/GenBank/DDBJ whole genome shotgun (WGS) entry which is preliminary data.</text>
</comment>
<reference evidence="3" key="1">
    <citation type="journal article" date="2019" name="Int. J. Syst. Evol. Microbiol.">
        <title>The Global Catalogue of Microorganisms (GCM) 10K type strain sequencing project: providing services to taxonomists for standard genome sequencing and annotation.</title>
        <authorList>
            <consortium name="The Broad Institute Genomics Platform"/>
            <consortium name="The Broad Institute Genome Sequencing Center for Infectious Disease"/>
            <person name="Wu L."/>
            <person name="Ma J."/>
        </authorList>
    </citation>
    <scope>NUCLEOTIDE SEQUENCE [LARGE SCALE GENOMIC DNA]</scope>
    <source>
        <strain evidence="3">JCM 12763</strain>
    </source>
</reference>
<keyword evidence="3" id="KW-1185">Reference proteome</keyword>
<evidence type="ECO:0000256" key="1">
    <source>
        <dbReference type="SAM" id="MobiDB-lite"/>
    </source>
</evidence>
<gene>
    <name evidence="2" type="ORF">ACFP50_33150</name>
</gene>
<name>A0ABW1M8G2_9ACTN</name>
<proteinExistence type="predicted"/>
<organism evidence="2 3">
    <name type="scientific">Streptomyces pratens</name>
    <dbReference type="NCBI Taxonomy" id="887456"/>
    <lineage>
        <taxon>Bacteria</taxon>
        <taxon>Bacillati</taxon>
        <taxon>Actinomycetota</taxon>
        <taxon>Actinomycetes</taxon>
        <taxon>Kitasatosporales</taxon>
        <taxon>Streptomycetaceae</taxon>
        <taxon>Streptomyces</taxon>
    </lineage>
</organism>
<dbReference type="EMBL" id="JBHSPT010000106">
    <property type="protein sequence ID" value="MFC6060070.1"/>
    <property type="molecule type" value="Genomic_DNA"/>
</dbReference>
<feature type="compositionally biased region" description="Basic and acidic residues" evidence="1">
    <location>
        <begin position="52"/>
        <end position="61"/>
    </location>
</feature>
<feature type="compositionally biased region" description="Low complexity" evidence="1">
    <location>
        <begin position="33"/>
        <end position="48"/>
    </location>
</feature>